<dbReference type="AlphaFoldDB" id="A0A8J2VDX3"/>
<dbReference type="Proteomes" id="UP000625210">
    <property type="component" value="Unassembled WGS sequence"/>
</dbReference>
<gene>
    <name evidence="1" type="ORF">GCM10011571_00820</name>
</gene>
<reference evidence="1" key="2">
    <citation type="submission" date="2020-09" db="EMBL/GenBank/DDBJ databases">
        <authorList>
            <person name="Sun Q."/>
            <person name="Zhou Y."/>
        </authorList>
    </citation>
    <scope>NUCLEOTIDE SEQUENCE</scope>
    <source>
        <strain evidence="1">CGMCC 1.15179</strain>
    </source>
</reference>
<dbReference type="EMBL" id="BMHQ01000001">
    <property type="protein sequence ID" value="GGE03751.1"/>
    <property type="molecule type" value="Genomic_DNA"/>
</dbReference>
<proteinExistence type="predicted"/>
<evidence type="ECO:0000313" key="2">
    <source>
        <dbReference type="Proteomes" id="UP000625210"/>
    </source>
</evidence>
<sequence length="50" mass="5760">MEQQPERYEQEHAVDQVAGYCELCGEPLGEDREIEYCDVCRKVIVSSLVL</sequence>
<dbReference type="RefSeq" id="WP_188645963.1">
    <property type="nucleotide sequence ID" value="NZ_BMHQ01000001.1"/>
</dbReference>
<protein>
    <submittedName>
        <fullName evidence="1">Uncharacterized protein</fullName>
    </submittedName>
</protein>
<organism evidence="1 2">
    <name type="scientific">Marinithermofilum abyssi</name>
    <dbReference type="NCBI Taxonomy" id="1571185"/>
    <lineage>
        <taxon>Bacteria</taxon>
        <taxon>Bacillati</taxon>
        <taxon>Bacillota</taxon>
        <taxon>Bacilli</taxon>
        <taxon>Bacillales</taxon>
        <taxon>Thermoactinomycetaceae</taxon>
        <taxon>Marinithermofilum</taxon>
    </lineage>
</organism>
<accession>A0A8J2VDX3</accession>
<name>A0A8J2VDX3_9BACL</name>
<evidence type="ECO:0000313" key="1">
    <source>
        <dbReference type="EMBL" id="GGE03751.1"/>
    </source>
</evidence>
<comment type="caution">
    <text evidence="1">The sequence shown here is derived from an EMBL/GenBank/DDBJ whole genome shotgun (WGS) entry which is preliminary data.</text>
</comment>
<reference evidence="1" key="1">
    <citation type="journal article" date="2014" name="Int. J. Syst. Evol. Microbiol.">
        <title>Complete genome sequence of Corynebacterium casei LMG S-19264T (=DSM 44701T), isolated from a smear-ripened cheese.</title>
        <authorList>
            <consortium name="US DOE Joint Genome Institute (JGI-PGF)"/>
            <person name="Walter F."/>
            <person name="Albersmeier A."/>
            <person name="Kalinowski J."/>
            <person name="Ruckert C."/>
        </authorList>
    </citation>
    <scope>NUCLEOTIDE SEQUENCE</scope>
    <source>
        <strain evidence="1">CGMCC 1.15179</strain>
    </source>
</reference>
<keyword evidence="2" id="KW-1185">Reference proteome</keyword>